<dbReference type="VEuPathDB" id="FungiDB:I7I51_01670"/>
<dbReference type="Pfam" id="PF01370">
    <property type="entry name" value="Epimerase"/>
    <property type="match status" value="1"/>
</dbReference>
<dbReference type="FunFam" id="3.40.50.720:FF:000191">
    <property type="entry name" value="Methylglyoxal reductase (NADPH-dependent)"/>
    <property type="match status" value="1"/>
</dbReference>
<evidence type="ECO:0000313" key="5">
    <source>
        <dbReference type="Proteomes" id="UP000663671"/>
    </source>
</evidence>
<dbReference type="EMBL" id="CP069114">
    <property type="protein sequence ID" value="QSS64602.1"/>
    <property type="molecule type" value="Genomic_DNA"/>
</dbReference>
<dbReference type="InterPro" id="IPR001509">
    <property type="entry name" value="Epimerase_deHydtase"/>
</dbReference>
<dbReference type="SUPFAM" id="SSF51735">
    <property type="entry name" value="NAD(P)-binding Rossmann-fold domains"/>
    <property type="match status" value="1"/>
</dbReference>
<dbReference type="CDD" id="cd05227">
    <property type="entry name" value="AR_SDR_e"/>
    <property type="match status" value="1"/>
</dbReference>
<evidence type="ECO:0000313" key="4">
    <source>
        <dbReference type="EMBL" id="QSS64602.1"/>
    </source>
</evidence>
<evidence type="ECO:0000256" key="1">
    <source>
        <dbReference type="ARBA" id="ARBA00023002"/>
    </source>
</evidence>
<dbReference type="InterPro" id="IPR050425">
    <property type="entry name" value="NAD(P)_dehydrat-like"/>
</dbReference>
<accession>A0A8A1MJ57</accession>
<protein>
    <submittedName>
        <fullName evidence="4">Ketoreductase</fullName>
    </submittedName>
</protein>
<dbReference type="PANTHER" id="PTHR10366:SF564">
    <property type="entry name" value="STEROL-4-ALPHA-CARBOXYLATE 3-DEHYDROGENASE, DECARBOXYLATING"/>
    <property type="match status" value="1"/>
</dbReference>
<dbReference type="AlphaFoldDB" id="A0A8A1MJ57"/>
<evidence type="ECO:0000256" key="2">
    <source>
        <dbReference type="ARBA" id="ARBA00023445"/>
    </source>
</evidence>
<name>A0A8A1MJ57_AJECA</name>
<dbReference type="InterPro" id="IPR036291">
    <property type="entry name" value="NAD(P)-bd_dom_sf"/>
</dbReference>
<organism evidence="4 5">
    <name type="scientific">Ajellomyces capsulatus</name>
    <name type="common">Darling's disease fungus</name>
    <name type="synonym">Histoplasma capsulatum</name>
    <dbReference type="NCBI Taxonomy" id="5037"/>
    <lineage>
        <taxon>Eukaryota</taxon>
        <taxon>Fungi</taxon>
        <taxon>Dikarya</taxon>
        <taxon>Ascomycota</taxon>
        <taxon>Pezizomycotina</taxon>
        <taxon>Eurotiomycetes</taxon>
        <taxon>Eurotiomycetidae</taxon>
        <taxon>Onygenales</taxon>
        <taxon>Ajellomycetaceae</taxon>
        <taxon>Histoplasma</taxon>
    </lineage>
</organism>
<keyword evidence="1" id="KW-0560">Oxidoreductase</keyword>
<gene>
    <name evidence="4" type="primary">GRE2</name>
    <name evidence="4" type="ORF">I7I51_01670</name>
</gene>
<dbReference type="GO" id="GO:0016616">
    <property type="term" value="F:oxidoreductase activity, acting on the CH-OH group of donors, NAD or NADP as acceptor"/>
    <property type="evidence" value="ECO:0007669"/>
    <property type="project" value="TreeGrafter"/>
</dbReference>
<dbReference type="PANTHER" id="PTHR10366">
    <property type="entry name" value="NAD DEPENDENT EPIMERASE/DEHYDRATASE"/>
    <property type="match status" value="1"/>
</dbReference>
<sequence length="343" mass="38032">MTRILLTGGSGFIAAHVLDALLHRGHSVVTTVRSEEKARKIRDSHPDVPKDKLDFVIVEDIAKLDAFDEAVIADPPFEVVIHTASPFHFRADNNQTEYLDPAINGTVGILRAIKRSAPTVKHVVITSSFAAIIDAKKPPTYKYSEQQADWNPITEAEALLNPIYGYRASKTFAERAAWEFVEKGKPNFTITTINPPVVLGPIIHHVDSIATLNTSNERIRDLITGAAKHSCPPTGTYLWVDVRDVALAHILAAEKQKEAANQRFFVTAGNFSNRQVAGIIYEEFPQLREKLPVEENALKPGDFPAEGYSGFDNKRSREVLGLEYRSLRQSVVDTVKSLLEIKG</sequence>
<feature type="domain" description="NAD-dependent epimerase/dehydratase" evidence="3">
    <location>
        <begin position="4"/>
        <end position="262"/>
    </location>
</feature>
<dbReference type="OrthoDB" id="2735536at2759"/>
<dbReference type="Gene3D" id="3.40.50.720">
    <property type="entry name" value="NAD(P)-binding Rossmann-like Domain"/>
    <property type="match status" value="1"/>
</dbReference>
<reference evidence="4" key="1">
    <citation type="submission" date="2021-01" db="EMBL/GenBank/DDBJ databases">
        <title>Chromosome-level genome assembly of a human fungal pathogen reveals clustering of transcriptionally co-regulated genes.</title>
        <authorList>
            <person name="Voorhies M."/>
            <person name="Cohen S."/>
            <person name="Shea T.P."/>
            <person name="Petrus S."/>
            <person name="Munoz J.F."/>
            <person name="Poplawski S."/>
            <person name="Goldman W.E."/>
            <person name="Michael T."/>
            <person name="Cuomo C.A."/>
            <person name="Sil A."/>
            <person name="Beyhan S."/>
        </authorList>
    </citation>
    <scope>NUCLEOTIDE SEQUENCE</scope>
    <source>
        <strain evidence="4">WU24</strain>
    </source>
</reference>
<proteinExistence type="inferred from homology"/>
<dbReference type="Proteomes" id="UP000663671">
    <property type="component" value="Chromosome 1"/>
</dbReference>
<evidence type="ECO:0000259" key="3">
    <source>
        <dbReference type="Pfam" id="PF01370"/>
    </source>
</evidence>
<comment type="similarity">
    <text evidence="2">Belongs to the NAD(P)-dependent epimerase/dehydratase family. Dihydroflavonol-4-reductase subfamily.</text>
</comment>